<sequence>MAIGILITLIVAIICGLFSNIGIVRFARTEKVGEAFAFGEIKKKIEEIGWANYIIALIVLVIVMVVIVFALAIIPIIGWILMFAAFPFLNILSARFISNLYDSAETA</sequence>
<organism evidence="2 3">
    <name type="scientific">Methanogenium organophilum</name>
    <dbReference type="NCBI Taxonomy" id="2199"/>
    <lineage>
        <taxon>Archaea</taxon>
        <taxon>Methanobacteriati</taxon>
        <taxon>Methanobacteriota</taxon>
        <taxon>Stenosarchaea group</taxon>
        <taxon>Methanomicrobia</taxon>
        <taxon>Methanomicrobiales</taxon>
        <taxon>Methanomicrobiaceae</taxon>
        <taxon>Methanogenium</taxon>
    </lineage>
</organism>
<dbReference type="RefSeq" id="WP_268187428.1">
    <property type="nucleotide sequence ID" value="NZ_CP113361.1"/>
</dbReference>
<name>A0A9X9S7A2_METOG</name>
<evidence type="ECO:0000256" key="1">
    <source>
        <dbReference type="SAM" id="Phobius"/>
    </source>
</evidence>
<reference evidence="2" key="1">
    <citation type="submission" date="2022-11" db="EMBL/GenBank/DDBJ databases">
        <title>Complete genome sequence of Methanogenium organophilum DSM 3596.</title>
        <authorList>
            <person name="Chen S.-C."/>
            <person name="Lai S.-J."/>
            <person name="You Y.-T."/>
        </authorList>
    </citation>
    <scope>NUCLEOTIDE SEQUENCE</scope>
    <source>
        <strain evidence="2">DSM 3596</strain>
    </source>
</reference>
<dbReference type="InterPro" id="IPR025098">
    <property type="entry name" value="DUF4013"/>
</dbReference>
<keyword evidence="1" id="KW-0472">Membrane</keyword>
<dbReference type="KEGG" id="mou:OU421_04575"/>
<keyword evidence="3" id="KW-1185">Reference proteome</keyword>
<accession>A0A9X9S7A2</accession>
<proteinExistence type="predicted"/>
<feature type="transmembrane region" description="Helical" evidence="1">
    <location>
        <begin position="6"/>
        <end position="27"/>
    </location>
</feature>
<evidence type="ECO:0000313" key="3">
    <source>
        <dbReference type="Proteomes" id="UP001163096"/>
    </source>
</evidence>
<evidence type="ECO:0000313" key="2">
    <source>
        <dbReference type="EMBL" id="WAI02150.1"/>
    </source>
</evidence>
<protein>
    <submittedName>
        <fullName evidence="2">DUF4013 domain-containing protein</fullName>
    </submittedName>
</protein>
<dbReference type="Pfam" id="PF13197">
    <property type="entry name" value="DUF4013"/>
    <property type="match status" value="1"/>
</dbReference>
<gene>
    <name evidence="2" type="ORF">OU421_04575</name>
</gene>
<dbReference type="AlphaFoldDB" id="A0A9X9S7A2"/>
<dbReference type="Proteomes" id="UP001163096">
    <property type="component" value="Chromosome"/>
</dbReference>
<keyword evidence="1" id="KW-0812">Transmembrane</keyword>
<keyword evidence="1" id="KW-1133">Transmembrane helix</keyword>
<dbReference type="EMBL" id="CP113361">
    <property type="protein sequence ID" value="WAI02150.1"/>
    <property type="molecule type" value="Genomic_DNA"/>
</dbReference>
<feature type="transmembrane region" description="Helical" evidence="1">
    <location>
        <begin position="76"/>
        <end position="97"/>
    </location>
</feature>
<feature type="transmembrane region" description="Helical" evidence="1">
    <location>
        <begin position="48"/>
        <end position="70"/>
    </location>
</feature>
<dbReference type="GeneID" id="76834351"/>